<dbReference type="GO" id="GO:0016020">
    <property type="term" value="C:membrane"/>
    <property type="evidence" value="ECO:0007669"/>
    <property type="project" value="UniProtKB-SubCell"/>
</dbReference>
<feature type="transmembrane region" description="Helical" evidence="8">
    <location>
        <begin position="41"/>
        <end position="66"/>
    </location>
</feature>
<evidence type="ECO:0000256" key="1">
    <source>
        <dbReference type="ARBA" id="ARBA00004141"/>
    </source>
</evidence>
<name>K1QS88_MAGGI</name>
<dbReference type="Pfam" id="PF07690">
    <property type="entry name" value="MFS_1"/>
    <property type="match status" value="2"/>
</dbReference>
<feature type="transmembrane region" description="Helical" evidence="8">
    <location>
        <begin position="195"/>
        <end position="217"/>
    </location>
</feature>
<sequence>MSKARRGSVTFPTDHDTKPEACADPSAPEGFLDKYLSHRWVVTYMCSLMFVALPMLQNCITMVLVCMESNYIEPTSNKNLSKTTNNISGRAETNIWNIRLEGDVRSQVLTAEFYAFPFTPLIGGYLSGKFSAKRVMILIILLLAGSSALTPLVLTFNPYIAIGLRCVSGLSSGGLQSSLTELLSKWAPLNERAQIVSTAMAGGCNFLVLIPWILFVYDTPFEHPRIKPDEIKRIRHRRRDSTVAKMPRPPWLQILRSGPFWGLLTVHMGYNFIATTMGTFLPIYLNDILKFDVTVNGLASSMPPLARFLASLGGGHISDLLISRGTFSTTVVRKIFMATGNILSVPFLVGLSFMDRSQASYAVILVVLFWFIQALNTCSLRVNQIDIAPRYAGVLTVFLVLGSGTEQSWAKDPNFNMEMGIAADKRTENKSASSEKISDKAAINDSTPNGQPQNHTVDNSSATTYDEQAQDQTKWCSEKQSDQASELSSPEEVVADIKRYLVTRDVESLCDDETDIQASYSAGVLNEGFVCDEDIKSTDPENAFHSFIVQTETNGVCGSTDDFIKFNVRL</sequence>
<dbReference type="HOGENOM" id="CLU_478384_0_0_1"/>
<evidence type="ECO:0000256" key="6">
    <source>
        <dbReference type="ARBA" id="ARBA00023136"/>
    </source>
</evidence>
<dbReference type="PANTHER" id="PTHR11662">
    <property type="entry name" value="SOLUTE CARRIER FAMILY 17"/>
    <property type="match status" value="1"/>
</dbReference>
<keyword evidence="2" id="KW-0813">Transport</keyword>
<feature type="compositionally biased region" description="Polar residues" evidence="7">
    <location>
        <begin position="444"/>
        <end position="475"/>
    </location>
</feature>
<dbReference type="PANTHER" id="PTHR11662:SF399">
    <property type="entry name" value="FI19708P1-RELATED"/>
    <property type="match status" value="1"/>
</dbReference>
<dbReference type="FunFam" id="1.20.1250.20:FF:000003">
    <property type="entry name" value="Solute carrier family 17 member 3"/>
    <property type="match status" value="1"/>
</dbReference>
<proteinExistence type="predicted"/>
<evidence type="ECO:0000256" key="4">
    <source>
        <dbReference type="ARBA" id="ARBA00022847"/>
    </source>
</evidence>
<dbReference type="InterPro" id="IPR050382">
    <property type="entry name" value="MFS_Na/Anion_cotransporter"/>
</dbReference>
<gene>
    <name evidence="9" type="ORF">CGI_10015827</name>
</gene>
<evidence type="ECO:0000256" key="2">
    <source>
        <dbReference type="ARBA" id="ARBA00022448"/>
    </source>
</evidence>
<feature type="transmembrane region" description="Helical" evidence="8">
    <location>
        <begin position="135"/>
        <end position="154"/>
    </location>
</feature>
<feature type="transmembrane region" description="Helical" evidence="8">
    <location>
        <begin position="359"/>
        <end position="380"/>
    </location>
</feature>
<reference evidence="9" key="1">
    <citation type="journal article" date="2012" name="Nature">
        <title>The oyster genome reveals stress adaptation and complexity of shell formation.</title>
        <authorList>
            <person name="Zhang G."/>
            <person name="Fang X."/>
            <person name="Guo X."/>
            <person name="Li L."/>
            <person name="Luo R."/>
            <person name="Xu F."/>
            <person name="Yang P."/>
            <person name="Zhang L."/>
            <person name="Wang X."/>
            <person name="Qi H."/>
            <person name="Xiong Z."/>
            <person name="Que H."/>
            <person name="Xie Y."/>
            <person name="Holland P.W."/>
            <person name="Paps J."/>
            <person name="Zhu Y."/>
            <person name="Wu F."/>
            <person name="Chen Y."/>
            <person name="Wang J."/>
            <person name="Peng C."/>
            <person name="Meng J."/>
            <person name="Yang L."/>
            <person name="Liu J."/>
            <person name="Wen B."/>
            <person name="Zhang N."/>
            <person name="Huang Z."/>
            <person name="Zhu Q."/>
            <person name="Feng Y."/>
            <person name="Mount A."/>
            <person name="Hedgecock D."/>
            <person name="Xu Z."/>
            <person name="Liu Y."/>
            <person name="Domazet-Loso T."/>
            <person name="Du Y."/>
            <person name="Sun X."/>
            <person name="Zhang S."/>
            <person name="Liu B."/>
            <person name="Cheng P."/>
            <person name="Jiang X."/>
            <person name="Li J."/>
            <person name="Fan D."/>
            <person name="Wang W."/>
            <person name="Fu W."/>
            <person name="Wang T."/>
            <person name="Wang B."/>
            <person name="Zhang J."/>
            <person name="Peng Z."/>
            <person name="Li Y."/>
            <person name="Li N."/>
            <person name="Wang J."/>
            <person name="Chen M."/>
            <person name="He Y."/>
            <person name="Tan F."/>
            <person name="Song X."/>
            <person name="Zheng Q."/>
            <person name="Huang R."/>
            <person name="Yang H."/>
            <person name="Du X."/>
            <person name="Chen L."/>
            <person name="Yang M."/>
            <person name="Gaffney P.M."/>
            <person name="Wang S."/>
            <person name="Luo L."/>
            <person name="She Z."/>
            <person name="Ming Y."/>
            <person name="Huang W."/>
            <person name="Zhang S."/>
            <person name="Huang B."/>
            <person name="Zhang Y."/>
            <person name="Qu T."/>
            <person name="Ni P."/>
            <person name="Miao G."/>
            <person name="Wang J."/>
            <person name="Wang Q."/>
            <person name="Steinberg C.E."/>
            <person name="Wang H."/>
            <person name="Li N."/>
            <person name="Qian L."/>
            <person name="Zhang G."/>
            <person name="Li Y."/>
            <person name="Yang H."/>
            <person name="Liu X."/>
            <person name="Wang J."/>
            <person name="Yin Y."/>
            <person name="Wang J."/>
        </authorList>
    </citation>
    <scope>NUCLEOTIDE SEQUENCE [LARGE SCALE GENOMIC DNA]</scope>
    <source>
        <strain evidence="9">05x7-T-G4-1.051#20</strain>
    </source>
</reference>
<evidence type="ECO:0000256" key="3">
    <source>
        <dbReference type="ARBA" id="ARBA00022692"/>
    </source>
</evidence>
<keyword evidence="5 8" id="KW-1133">Transmembrane helix</keyword>
<dbReference type="GO" id="GO:0015293">
    <property type="term" value="F:symporter activity"/>
    <property type="evidence" value="ECO:0007669"/>
    <property type="project" value="UniProtKB-KW"/>
</dbReference>
<dbReference type="InterPro" id="IPR036259">
    <property type="entry name" value="MFS_trans_sf"/>
</dbReference>
<keyword evidence="3 8" id="KW-0812">Transmembrane</keyword>
<dbReference type="GO" id="GO:0006820">
    <property type="term" value="P:monoatomic anion transport"/>
    <property type="evidence" value="ECO:0007669"/>
    <property type="project" value="TreeGrafter"/>
</dbReference>
<feature type="region of interest" description="Disordered" evidence="7">
    <location>
        <begin position="1"/>
        <end position="22"/>
    </location>
</feature>
<dbReference type="AlphaFoldDB" id="K1QS88"/>
<keyword evidence="4" id="KW-0769">Symport</keyword>
<evidence type="ECO:0000256" key="5">
    <source>
        <dbReference type="ARBA" id="ARBA00022989"/>
    </source>
</evidence>
<feature type="region of interest" description="Disordered" evidence="7">
    <location>
        <begin position="423"/>
        <end position="490"/>
    </location>
</feature>
<protein>
    <submittedName>
        <fullName evidence="9">Sialin</fullName>
    </submittedName>
</protein>
<evidence type="ECO:0000256" key="8">
    <source>
        <dbReference type="SAM" id="Phobius"/>
    </source>
</evidence>
<feature type="transmembrane region" description="Helical" evidence="8">
    <location>
        <begin position="335"/>
        <end position="353"/>
    </location>
</feature>
<evidence type="ECO:0000256" key="7">
    <source>
        <dbReference type="SAM" id="MobiDB-lite"/>
    </source>
</evidence>
<feature type="transmembrane region" description="Helical" evidence="8">
    <location>
        <begin position="260"/>
        <end position="285"/>
    </location>
</feature>
<dbReference type="InParanoid" id="K1QS88"/>
<dbReference type="InterPro" id="IPR011701">
    <property type="entry name" value="MFS"/>
</dbReference>
<evidence type="ECO:0000313" key="9">
    <source>
        <dbReference type="EMBL" id="EKC39782.1"/>
    </source>
</evidence>
<accession>K1QS88</accession>
<comment type="subcellular location">
    <subcellularLocation>
        <location evidence="1">Membrane</location>
        <topology evidence="1">Multi-pass membrane protein</topology>
    </subcellularLocation>
</comment>
<dbReference type="SUPFAM" id="SSF103473">
    <property type="entry name" value="MFS general substrate transporter"/>
    <property type="match status" value="1"/>
</dbReference>
<dbReference type="EMBL" id="JH818255">
    <property type="protein sequence ID" value="EKC39782.1"/>
    <property type="molecule type" value="Genomic_DNA"/>
</dbReference>
<organism evidence="9">
    <name type="scientific">Magallana gigas</name>
    <name type="common">Pacific oyster</name>
    <name type="synonym">Crassostrea gigas</name>
    <dbReference type="NCBI Taxonomy" id="29159"/>
    <lineage>
        <taxon>Eukaryota</taxon>
        <taxon>Metazoa</taxon>
        <taxon>Spiralia</taxon>
        <taxon>Lophotrochozoa</taxon>
        <taxon>Mollusca</taxon>
        <taxon>Bivalvia</taxon>
        <taxon>Autobranchia</taxon>
        <taxon>Pteriomorphia</taxon>
        <taxon>Ostreida</taxon>
        <taxon>Ostreoidea</taxon>
        <taxon>Ostreidae</taxon>
        <taxon>Magallana</taxon>
    </lineage>
</organism>
<keyword evidence="6 8" id="KW-0472">Membrane</keyword>
<dbReference type="Gene3D" id="1.20.1250.20">
    <property type="entry name" value="MFS general substrate transporter like domains"/>
    <property type="match status" value="2"/>
</dbReference>